<proteinExistence type="predicted"/>
<sequence>MQRRSCLNLGFFRPDPAAEYHGVEAVRYVDWLNRILQSHDVVRGSSDARLGIGYLMRIQLKLATGYSLLSQKRATGL</sequence>
<accession>A0A7N0UP26</accession>
<name>A0A7N0UP26_KALFE</name>
<keyword evidence="2" id="KW-1185">Reference proteome</keyword>
<dbReference type="AlphaFoldDB" id="A0A7N0UP26"/>
<dbReference type="EnsemblPlants" id="Kaladp0076s0380.1.v1.1">
    <property type="protein sequence ID" value="Kaladp0076s0380.1.v1.1.CDS.1"/>
    <property type="gene ID" value="Kaladp0076s0380.v1.1"/>
</dbReference>
<organism evidence="1 2">
    <name type="scientific">Kalanchoe fedtschenkoi</name>
    <name type="common">Lavender scallops</name>
    <name type="synonym">South American air plant</name>
    <dbReference type="NCBI Taxonomy" id="63787"/>
    <lineage>
        <taxon>Eukaryota</taxon>
        <taxon>Viridiplantae</taxon>
        <taxon>Streptophyta</taxon>
        <taxon>Embryophyta</taxon>
        <taxon>Tracheophyta</taxon>
        <taxon>Spermatophyta</taxon>
        <taxon>Magnoliopsida</taxon>
        <taxon>eudicotyledons</taxon>
        <taxon>Gunneridae</taxon>
        <taxon>Pentapetalae</taxon>
        <taxon>Saxifragales</taxon>
        <taxon>Crassulaceae</taxon>
        <taxon>Kalanchoe</taxon>
    </lineage>
</organism>
<dbReference type="Proteomes" id="UP000594263">
    <property type="component" value="Unplaced"/>
</dbReference>
<protein>
    <submittedName>
        <fullName evidence="1">Uncharacterized protein</fullName>
    </submittedName>
</protein>
<evidence type="ECO:0000313" key="1">
    <source>
        <dbReference type="EnsemblPlants" id="Kaladp0076s0380.1.v1.1.CDS.1"/>
    </source>
</evidence>
<dbReference type="Gramene" id="Kaladp0076s0380.1.v1.1">
    <property type="protein sequence ID" value="Kaladp0076s0380.1.v1.1.CDS.1"/>
    <property type="gene ID" value="Kaladp0076s0380.v1.1"/>
</dbReference>
<reference evidence="1" key="1">
    <citation type="submission" date="2021-01" db="UniProtKB">
        <authorList>
            <consortium name="EnsemblPlants"/>
        </authorList>
    </citation>
    <scope>IDENTIFICATION</scope>
</reference>
<evidence type="ECO:0000313" key="2">
    <source>
        <dbReference type="Proteomes" id="UP000594263"/>
    </source>
</evidence>